<dbReference type="GO" id="GO:0009982">
    <property type="term" value="F:pseudouridine synthase activity"/>
    <property type="evidence" value="ECO:0007669"/>
    <property type="project" value="InterPro"/>
</dbReference>
<keyword evidence="3" id="KW-0413">Isomerase</keyword>
<feature type="domain" description="TRUD" evidence="4">
    <location>
        <begin position="291"/>
        <end position="519"/>
    </location>
</feature>
<keyword evidence="5" id="KW-1185">Reference proteome</keyword>
<dbReference type="InterPro" id="IPR011760">
    <property type="entry name" value="PsdUridine_synth_TruD_insert"/>
</dbReference>
<dbReference type="InterPro" id="IPR001656">
    <property type="entry name" value="PsdUridine_synth_TruD"/>
</dbReference>
<evidence type="ECO:0000256" key="2">
    <source>
        <dbReference type="ARBA" id="ARBA00022694"/>
    </source>
</evidence>
<dbReference type="InterPro" id="IPR020119">
    <property type="entry name" value="PsdUridine_synth_TruD_CS"/>
</dbReference>
<dbReference type="PROSITE" id="PS01268">
    <property type="entry name" value="UPF0024"/>
    <property type="match status" value="1"/>
</dbReference>
<protein>
    <submittedName>
        <fullName evidence="6">TRUD domain-containing protein</fullName>
    </submittedName>
</protein>
<dbReference type="InterPro" id="IPR020103">
    <property type="entry name" value="PsdUridine_synth_cat_dom_sf"/>
</dbReference>
<proteinExistence type="inferred from homology"/>
<dbReference type="CDD" id="cd02576">
    <property type="entry name" value="PseudoU_synth_ScPUS7"/>
    <property type="match status" value="1"/>
</dbReference>
<evidence type="ECO:0000256" key="1">
    <source>
        <dbReference type="ARBA" id="ARBA00007953"/>
    </source>
</evidence>
<dbReference type="PANTHER" id="PTHR13326:SF21">
    <property type="entry name" value="PSEUDOURIDYLATE SYNTHASE PUS7L"/>
    <property type="match status" value="1"/>
</dbReference>
<dbReference type="PIRSF" id="PIRSF037016">
    <property type="entry name" value="Pseudouridin_synth_euk_prd"/>
    <property type="match status" value="1"/>
</dbReference>
<dbReference type="AlphaFoldDB" id="A0A7E4VA11"/>
<evidence type="ECO:0000259" key="4">
    <source>
        <dbReference type="PROSITE" id="PS50984"/>
    </source>
</evidence>
<dbReference type="Gene3D" id="3.30.2350.20">
    <property type="entry name" value="TruD, catalytic domain"/>
    <property type="match status" value="2"/>
</dbReference>
<organism evidence="5 6">
    <name type="scientific">Panagrellus redivivus</name>
    <name type="common">Microworm</name>
    <dbReference type="NCBI Taxonomy" id="6233"/>
    <lineage>
        <taxon>Eukaryota</taxon>
        <taxon>Metazoa</taxon>
        <taxon>Ecdysozoa</taxon>
        <taxon>Nematoda</taxon>
        <taxon>Chromadorea</taxon>
        <taxon>Rhabditida</taxon>
        <taxon>Tylenchina</taxon>
        <taxon>Panagrolaimomorpha</taxon>
        <taxon>Panagrolaimoidea</taxon>
        <taxon>Panagrolaimidae</taxon>
        <taxon>Panagrellus</taxon>
    </lineage>
</organism>
<dbReference type="GO" id="GO:0005634">
    <property type="term" value="C:nucleus"/>
    <property type="evidence" value="ECO:0007669"/>
    <property type="project" value="TreeGrafter"/>
</dbReference>
<reference evidence="5" key="1">
    <citation type="journal article" date="2013" name="Genetics">
        <title>The draft genome and transcriptome of Panagrellus redivivus are shaped by the harsh demands of a free-living lifestyle.</title>
        <authorList>
            <person name="Srinivasan J."/>
            <person name="Dillman A.R."/>
            <person name="Macchietto M.G."/>
            <person name="Heikkinen L."/>
            <person name="Lakso M."/>
            <person name="Fracchia K.M."/>
            <person name="Antoshechkin I."/>
            <person name="Mortazavi A."/>
            <person name="Wong G."/>
            <person name="Sternberg P.W."/>
        </authorList>
    </citation>
    <scope>NUCLEOTIDE SEQUENCE [LARGE SCALE GENOMIC DNA]</scope>
    <source>
        <strain evidence="5">MT8872</strain>
    </source>
</reference>
<dbReference type="PANTHER" id="PTHR13326">
    <property type="entry name" value="TRNA PSEUDOURIDINE SYNTHASE D"/>
    <property type="match status" value="1"/>
</dbReference>
<dbReference type="Proteomes" id="UP000492821">
    <property type="component" value="Unassembled WGS sequence"/>
</dbReference>
<dbReference type="PROSITE" id="PS50984">
    <property type="entry name" value="TRUD"/>
    <property type="match status" value="1"/>
</dbReference>
<evidence type="ECO:0000313" key="6">
    <source>
        <dbReference type="WBParaSite" id="Pan_g18377.t1"/>
    </source>
</evidence>
<name>A0A7E4VA11_PANRE</name>
<sequence>MPSPEIDAATTAAEAATITPEVDHRLDELEPEISAIEKNPSDIENVVTETPVETVIFKRFFEDFIVVEKHDDKLCGQWPVKETKLHEFKEHDRVPKPDFITEEVEAGIRKVYEEKKGTAHIPMVGDQNNKELRKQVHLYLRGEFDNKLNSVSTDSGIDITYSFNRRKDDRLAWPKDVGRFLHFTMKKSDHENSYAINKIARAIKVSNKVFNYAGCKDRRAVTYQRVCAFRVPAEKLIAVQDQLVKDHVAVSEFEYHEDRINFGDHTANLFYIILRNADIDEDKFEYIKTYGILNYFGPQRFGSVSGNTDAVGLHILKKEYKEAVDLMTDPSNVSDPELKAALTQYRDTGTLKGVEGKATRVWHSRPFEIIKAVQRFEKQPDKHYRALMDLDRPSRSMYVHAYQSRIFNKFVEIYTAKHGIAHCIDLEVPLVSHYVTEANSEVYEIYKELLAADGLTFESFKHLEKTFSVFETFRSVVIMPQDMTFKRIQHEDLDAPLVFYPPQESEPDLGTGYQSILLTFSLRPGSYATTVLSELYGKSFTTKHPTDPKPQPVEAN</sequence>
<dbReference type="GO" id="GO:0003723">
    <property type="term" value="F:RNA binding"/>
    <property type="evidence" value="ECO:0007669"/>
    <property type="project" value="InterPro"/>
</dbReference>
<evidence type="ECO:0000256" key="3">
    <source>
        <dbReference type="ARBA" id="ARBA00023235"/>
    </source>
</evidence>
<dbReference type="Pfam" id="PF01142">
    <property type="entry name" value="TruD"/>
    <property type="match status" value="2"/>
</dbReference>
<keyword evidence="2" id="KW-0819">tRNA processing</keyword>
<evidence type="ECO:0000313" key="5">
    <source>
        <dbReference type="Proteomes" id="UP000492821"/>
    </source>
</evidence>
<dbReference type="GO" id="GO:0008033">
    <property type="term" value="P:tRNA processing"/>
    <property type="evidence" value="ECO:0007669"/>
    <property type="project" value="UniProtKB-KW"/>
</dbReference>
<accession>A0A7E4VA11</accession>
<dbReference type="SUPFAM" id="SSF55120">
    <property type="entry name" value="Pseudouridine synthase"/>
    <property type="match status" value="1"/>
</dbReference>
<reference evidence="6" key="2">
    <citation type="submission" date="2020-10" db="UniProtKB">
        <authorList>
            <consortium name="WormBaseParasite"/>
        </authorList>
    </citation>
    <scope>IDENTIFICATION</scope>
</reference>
<dbReference type="GO" id="GO:0001522">
    <property type="term" value="P:pseudouridine synthesis"/>
    <property type="evidence" value="ECO:0007669"/>
    <property type="project" value="InterPro"/>
</dbReference>
<dbReference type="WBParaSite" id="Pan_g18377.t1">
    <property type="protein sequence ID" value="Pan_g18377.t1"/>
    <property type="gene ID" value="Pan_g18377"/>
</dbReference>
<dbReference type="InterPro" id="IPR042214">
    <property type="entry name" value="TruD_catalytic"/>
</dbReference>
<comment type="similarity">
    <text evidence="1">Belongs to the pseudouridine synthase TruD family.</text>
</comment>